<evidence type="ECO:0000313" key="1">
    <source>
        <dbReference type="EMBL" id="KKS44456.1"/>
    </source>
</evidence>
<reference evidence="1 2" key="1">
    <citation type="journal article" date="2015" name="Nature">
        <title>rRNA introns, odd ribosomes, and small enigmatic genomes across a large radiation of phyla.</title>
        <authorList>
            <person name="Brown C.T."/>
            <person name="Hug L.A."/>
            <person name="Thomas B.C."/>
            <person name="Sharon I."/>
            <person name="Castelle C.J."/>
            <person name="Singh A."/>
            <person name="Wilkins M.J."/>
            <person name="Williams K.H."/>
            <person name="Banfield J.F."/>
        </authorList>
    </citation>
    <scope>NUCLEOTIDE SEQUENCE [LARGE SCALE GENOMIC DNA]</scope>
</reference>
<dbReference type="EMBL" id="LCDB01000008">
    <property type="protein sequence ID" value="KKS44456.1"/>
    <property type="molecule type" value="Genomic_DNA"/>
</dbReference>
<sequence length="114" mass="13503">MNKPIFNHRVYYMSSPDDDTVLIALDIKISDYGFIEWFDTIKDRIMRVGEIIDNNSEHFVFQRNDGQTKSTYTLIPMTIDIYNDKIKNKILIPKEFATKEKMLTAFEETKNNAW</sequence>
<gene>
    <name evidence="1" type="ORF">UV07_C0008G0005</name>
</gene>
<dbReference type="Proteomes" id="UP000033986">
    <property type="component" value="Unassembled WGS sequence"/>
</dbReference>
<proteinExistence type="predicted"/>
<name>A0A0G1BDL4_9BACT</name>
<organism evidence="1 2">
    <name type="scientific">Candidatus Azambacteria bacterium GW2011_GWB1_42_17</name>
    <dbReference type="NCBI Taxonomy" id="1618615"/>
    <lineage>
        <taxon>Bacteria</taxon>
        <taxon>Candidatus Azamiibacteriota</taxon>
    </lineage>
</organism>
<comment type="caution">
    <text evidence="1">The sequence shown here is derived from an EMBL/GenBank/DDBJ whole genome shotgun (WGS) entry which is preliminary data.</text>
</comment>
<accession>A0A0G1BDL4</accession>
<protein>
    <submittedName>
        <fullName evidence="1">Uncharacterized protein</fullName>
    </submittedName>
</protein>
<evidence type="ECO:0000313" key="2">
    <source>
        <dbReference type="Proteomes" id="UP000033986"/>
    </source>
</evidence>
<dbReference type="AlphaFoldDB" id="A0A0G1BDL4"/>